<evidence type="ECO:0000256" key="8">
    <source>
        <dbReference type="ARBA" id="ARBA00022692"/>
    </source>
</evidence>
<evidence type="ECO:0000313" key="16">
    <source>
        <dbReference type="Proteomes" id="UP000694521"/>
    </source>
</evidence>
<evidence type="ECO:0000256" key="11">
    <source>
        <dbReference type="ARBA" id="ARBA00023288"/>
    </source>
</evidence>
<evidence type="ECO:0000256" key="5">
    <source>
        <dbReference type="ARBA" id="ARBA00022475"/>
    </source>
</evidence>
<comment type="subcellular location">
    <subcellularLocation>
        <location evidence="2">Cell membrane</location>
        <topology evidence="2">Multi-pass membrane protein</topology>
    </subcellularLocation>
    <subcellularLocation>
        <location evidence="1">Cytoplasm</location>
    </subcellularLocation>
</comment>
<evidence type="ECO:0000259" key="13">
    <source>
        <dbReference type="Pfam" id="PF04598"/>
    </source>
</evidence>
<dbReference type="InterPro" id="IPR040460">
    <property type="entry name" value="Gasdermin_pore"/>
</dbReference>
<dbReference type="Proteomes" id="UP000694521">
    <property type="component" value="Unplaced"/>
</dbReference>
<dbReference type="GO" id="GO:0001786">
    <property type="term" value="F:phosphatidylserine binding"/>
    <property type="evidence" value="ECO:0007669"/>
    <property type="project" value="TreeGrafter"/>
</dbReference>
<dbReference type="Ensembl" id="ENSACDT00005018953.1">
    <property type="protein sequence ID" value="ENSACDP00005015746.1"/>
    <property type="gene ID" value="ENSACDG00005011532.1"/>
</dbReference>
<evidence type="ECO:0000256" key="1">
    <source>
        <dbReference type="ARBA" id="ARBA00004496"/>
    </source>
</evidence>
<evidence type="ECO:0000256" key="3">
    <source>
        <dbReference type="ARBA" id="ARBA00009279"/>
    </source>
</evidence>
<keyword evidence="4" id="KW-1134">Transmembrane beta strand</keyword>
<dbReference type="Pfam" id="PF17708">
    <property type="entry name" value="Gasdermin_C"/>
    <property type="match status" value="1"/>
</dbReference>
<dbReference type="InterPro" id="IPR007677">
    <property type="entry name" value="Gasdermin"/>
</dbReference>
<feature type="domain" description="Gasdermin pore forming" evidence="13">
    <location>
        <begin position="1"/>
        <end position="240"/>
    </location>
</feature>
<keyword evidence="7" id="KW-1210">Necrosis</keyword>
<accession>A0A8B9E2W0</accession>
<dbReference type="GO" id="GO:0005886">
    <property type="term" value="C:plasma membrane"/>
    <property type="evidence" value="ECO:0007669"/>
    <property type="project" value="UniProtKB-SubCell"/>
</dbReference>
<evidence type="ECO:0000256" key="7">
    <source>
        <dbReference type="ARBA" id="ARBA00022590"/>
    </source>
</evidence>
<sequence length="448" mass="50801">MFKKVTQNVAKQMDPKGELVPVESIVDQDHFRIHCLVRRKRKTAFRPFPSYKRTEYKLHDVLLPGKDGKSDESLLGRDQQDSRQYATAGSACDRVDGAVSVATEPTLVELGGSASFSKKWSIKMEERHLPVQQLDVLTTERKVNTNHPFIQQLRKDEQNLYVVHETIEASEEVSYEESTKATGKFVAQLYAKFFAKGTSMRKQSITIPKGCILAFRVIQVTIKDAEWGIHHISENNTSTFVSDGITQGQFGVLKKEVKQNCQAFSQLPVELRGTFLEAIKVALRDKDVFQELAQKMEEVYYKTNTCELTTQSPKLKDMLSSLQSLSRNDLHSLAEAVYYTLDALSEQTEEQRLVLLESLEKKAVRHQRNLVERFFKCKTEDTEWRSGGGDILLPFSADGEDKTTIAMLEMSGVRIPKNEFAICDEEGFLALEALYASLYSLDLLSNSE</sequence>
<evidence type="ECO:0000259" key="14">
    <source>
        <dbReference type="Pfam" id="PF17708"/>
    </source>
</evidence>
<dbReference type="Pfam" id="PF04598">
    <property type="entry name" value="Gasdermin"/>
    <property type="match status" value="1"/>
</dbReference>
<evidence type="ECO:0000256" key="4">
    <source>
        <dbReference type="ARBA" id="ARBA00022452"/>
    </source>
</evidence>
<reference evidence="15" key="2">
    <citation type="submission" date="2025-09" db="UniProtKB">
        <authorList>
            <consortium name="Ensembl"/>
        </authorList>
    </citation>
    <scope>IDENTIFICATION</scope>
</reference>
<evidence type="ECO:0000256" key="6">
    <source>
        <dbReference type="ARBA" id="ARBA00022490"/>
    </source>
</evidence>
<proteinExistence type="inferred from homology"/>
<evidence type="ECO:0000313" key="15">
    <source>
        <dbReference type="Ensembl" id="ENSACDP00005015746.1"/>
    </source>
</evidence>
<dbReference type="GO" id="GO:0070273">
    <property type="term" value="F:phosphatidylinositol-4-phosphate binding"/>
    <property type="evidence" value="ECO:0007669"/>
    <property type="project" value="TreeGrafter"/>
</dbReference>
<reference evidence="15" key="1">
    <citation type="submission" date="2025-08" db="UniProtKB">
        <authorList>
            <consortium name="Ensembl"/>
        </authorList>
    </citation>
    <scope>IDENTIFICATION</scope>
</reference>
<keyword evidence="16" id="KW-1185">Reference proteome</keyword>
<keyword evidence="9" id="KW-0472">Membrane</keyword>
<dbReference type="InterPro" id="IPR041263">
    <property type="entry name" value="Gasdermin_PUB"/>
</dbReference>
<dbReference type="GO" id="GO:0070269">
    <property type="term" value="P:pyroptotic inflammatory response"/>
    <property type="evidence" value="ECO:0007669"/>
    <property type="project" value="TreeGrafter"/>
</dbReference>
<keyword evidence="6" id="KW-0963">Cytoplasm</keyword>
<keyword evidence="5" id="KW-1003">Cell membrane</keyword>
<dbReference type="PANTHER" id="PTHR16399:SF18">
    <property type="entry name" value="GASDERMIN-A"/>
    <property type="match status" value="1"/>
</dbReference>
<evidence type="ECO:0000256" key="2">
    <source>
        <dbReference type="ARBA" id="ARBA00004651"/>
    </source>
</evidence>
<dbReference type="AlphaFoldDB" id="A0A8B9E2W0"/>
<organism evidence="15 16">
    <name type="scientific">Anser cygnoides</name>
    <name type="common">Swan goose</name>
    <dbReference type="NCBI Taxonomy" id="8845"/>
    <lineage>
        <taxon>Eukaryota</taxon>
        <taxon>Metazoa</taxon>
        <taxon>Chordata</taxon>
        <taxon>Craniata</taxon>
        <taxon>Vertebrata</taxon>
        <taxon>Euteleostomi</taxon>
        <taxon>Archelosauria</taxon>
        <taxon>Archosauria</taxon>
        <taxon>Dinosauria</taxon>
        <taxon>Saurischia</taxon>
        <taxon>Theropoda</taxon>
        <taxon>Coelurosauria</taxon>
        <taxon>Aves</taxon>
        <taxon>Neognathae</taxon>
        <taxon>Galloanserae</taxon>
        <taxon>Anseriformes</taxon>
        <taxon>Anatidae</taxon>
        <taxon>Anserinae</taxon>
        <taxon>Anser</taxon>
    </lineage>
</organism>
<dbReference type="PANTHER" id="PTHR16399">
    <property type="entry name" value="GASDERMIN"/>
    <property type="match status" value="1"/>
</dbReference>
<feature type="region of interest" description="Disordered" evidence="12">
    <location>
        <begin position="69"/>
        <end position="89"/>
    </location>
</feature>
<dbReference type="GO" id="GO:0042742">
    <property type="term" value="P:defense response to bacterium"/>
    <property type="evidence" value="ECO:0007669"/>
    <property type="project" value="TreeGrafter"/>
</dbReference>
<name>A0A8B9E2W0_ANSCY</name>
<evidence type="ECO:0000256" key="9">
    <source>
        <dbReference type="ARBA" id="ARBA00023136"/>
    </source>
</evidence>
<keyword evidence="11" id="KW-0449">Lipoprotein</keyword>
<comment type="similarity">
    <text evidence="3">Belongs to the gasdermin family.</text>
</comment>
<evidence type="ECO:0000256" key="12">
    <source>
        <dbReference type="SAM" id="MobiDB-lite"/>
    </source>
</evidence>
<dbReference type="OrthoDB" id="9944616at2759"/>
<feature type="domain" description="Gasdermin PUB" evidence="14">
    <location>
        <begin position="250"/>
        <end position="416"/>
    </location>
</feature>
<keyword evidence="8" id="KW-0812">Transmembrane</keyword>
<evidence type="ECO:0000256" key="10">
    <source>
        <dbReference type="ARBA" id="ARBA00023139"/>
    </source>
</evidence>
<protein>
    <submittedName>
        <fullName evidence="15">Uncharacterized protein</fullName>
    </submittedName>
</protein>
<dbReference type="GO" id="GO:0005737">
    <property type="term" value="C:cytoplasm"/>
    <property type="evidence" value="ECO:0007669"/>
    <property type="project" value="UniProtKB-SubCell"/>
</dbReference>
<keyword evidence="10" id="KW-0564">Palmitate</keyword>
<feature type="compositionally biased region" description="Basic and acidic residues" evidence="12">
    <location>
        <begin position="69"/>
        <end position="81"/>
    </location>
</feature>
<dbReference type="GO" id="GO:0012501">
    <property type="term" value="P:programmed cell death"/>
    <property type="evidence" value="ECO:0007669"/>
    <property type="project" value="UniProtKB-KW"/>
</dbReference>
<dbReference type="GO" id="GO:0005546">
    <property type="term" value="F:phosphatidylinositol-4,5-bisphosphate binding"/>
    <property type="evidence" value="ECO:0007669"/>
    <property type="project" value="TreeGrafter"/>
</dbReference>